<dbReference type="InterPro" id="IPR047088">
    <property type="entry name" value="ORC5_C"/>
</dbReference>
<evidence type="ECO:0000256" key="1">
    <source>
        <dbReference type="SAM" id="MobiDB-lite"/>
    </source>
</evidence>
<organism evidence="3 4">
    <name type="scientific">Dacryopinax primogenitus (strain DJM 731)</name>
    <name type="common">Brown rot fungus</name>
    <dbReference type="NCBI Taxonomy" id="1858805"/>
    <lineage>
        <taxon>Eukaryota</taxon>
        <taxon>Fungi</taxon>
        <taxon>Dikarya</taxon>
        <taxon>Basidiomycota</taxon>
        <taxon>Agaricomycotina</taxon>
        <taxon>Dacrymycetes</taxon>
        <taxon>Dacrymycetales</taxon>
        <taxon>Dacrymycetaceae</taxon>
        <taxon>Dacryopinax</taxon>
    </lineage>
</organism>
<feature type="region of interest" description="Disordered" evidence="1">
    <location>
        <begin position="298"/>
        <end position="336"/>
    </location>
</feature>
<feature type="compositionally biased region" description="Basic and acidic residues" evidence="1">
    <location>
        <begin position="323"/>
        <end position="333"/>
    </location>
</feature>
<feature type="domain" description="Origin recognition complex subunit 5 C-terminal" evidence="2">
    <location>
        <begin position="273"/>
        <end position="423"/>
    </location>
</feature>
<evidence type="ECO:0000259" key="2">
    <source>
        <dbReference type="Pfam" id="PF14630"/>
    </source>
</evidence>
<dbReference type="GO" id="GO:0006270">
    <property type="term" value="P:DNA replication initiation"/>
    <property type="evidence" value="ECO:0007669"/>
    <property type="project" value="TreeGrafter"/>
</dbReference>
<dbReference type="OrthoDB" id="365981at2759"/>
<dbReference type="RefSeq" id="XP_040623919.1">
    <property type="nucleotide sequence ID" value="XM_040769396.1"/>
</dbReference>
<dbReference type="Pfam" id="PF14630">
    <property type="entry name" value="ORC5_C"/>
    <property type="match status" value="1"/>
</dbReference>
<accession>M5FUS2</accession>
<dbReference type="EMBL" id="JH795879">
    <property type="protein sequence ID" value="EJT97021.1"/>
    <property type="molecule type" value="Genomic_DNA"/>
</dbReference>
<dbReference type="PANTHER" id="PTHR12705">
    <property type="entry name" value="ORIGIN RECOGNITION COMPLEX SUBUNIT 5"/>
    <property type="match status" value="1"/>
</dbReference>
<dbReference type="STRING" id="1858805.M5FUS2"/>
<reference evidence="3 4" key="1">
    <citation type="journal article" date="2012" name="Science">
        <title>The Paleozoic origin of enzymatic lignin decomposition reconstructed from 31 fungal genomes.</title>
        <authorList>
            <person name="Floudas D."/>
            <person name="Binder M."/>
            <person name="Riley R."/>
            <person name="Barry K."/>
            <person name="Blanchette R.A."/>
            <person name="Henrissat B."/>
            <person name="Martinez A.T."/>
            <person name="Otillar R."/>
            <person name="Spatafora J.W."/>
            <person name="Yadav J.S."/>
            <person name="Aerts A."/>
            <person name="Benoit I."/>
            <person name="Boyd A."/>
            <person name="Carlson A."/>
            <person name="Copeland A."/>
            <person name="Coutinho P.M."/>
            <person name="de Vries R.P."/>
            <person name="Ferreira P."/>
            <person name="Findley K."/>
            <person name="Foster B."/>
            <person name="Gaskell J."/>
            <person name="Glotzer D."/>
            <person name="Gorecki P."/>
            <person name="Heitman J."/>
            <person name="Hesse C."/>
            <person name="Hori C."/>
            <person name="Igarashi K."/>
            <person name="Jurgens J.A."/>
            <person name="Kallen N."/>
            <person name="Kersten P."/>
            <person name="Kohler A."/>
            <person name="Kuees U."/>
            <person name="Kumar T.K.A."/>
            <person name="Kuo A."/>
            <person name="LaButti K."/>
            <person name="Larrondo L.F."/>
            <person name="Lindquist E."/>
            <person name="Ling A."/>
            <person name="Lombard V."/>
            <person name="Lucas S."/>
            <person name="Lundell T."/>
            <person name="Martin R."/>
            <person name="McLaughlin D.J."/>
            <person name="Morgenstern I."/>
            <person name="Morin E."/>
            <person name="Murat C."/>
            <person name="Nagy L.G."/>
            <person name="Nolan M."/>
            <person name="Ohm R.A."/>
            <person name="Patyshakuliyeva A."/>
            <person name="Rokas A."/>
            <person name="Ruiz-Duenas F.J."/>
            <person name="Sabat G."/>
            <person name="Salamov A."/>
            <person name="Samejima M."/>
            <person name="Schmutz J."/>
            <person name="Slot J.C."/>
            <person name="St John F."/>
            <person name="Stenlid J."/>
            <person name="Sun H."/>
            <person name="Sun S."/>
            <person name="Syed K."/>
            <person name="Tsang A."/>
            <person name="Wiebenga A."/>
            <person name="Young D."/>
            <person name="Pisabarro A."/>
            <person name="Eastwood D.C."/>
            <person name="Martin F."/>
            <person name="Cullen D."/>
            <person name="Grigoriev I.V."/>
            <person name="Hibbett D.S."/>
        </authorList>
    </citation>
    <scope>NUCLEOTIDE SEQUENCE [LARGE SCALE GENOMIC DNA]</scope>
    <source>
        <strain evidence="3 4">DJM-731 SS1</strain>
    </source>
</reference>
<dbReference type="AlphaFoldDB" id="M5FUS2"/>
<dbReference type="Proteomes" id="UP000030653">
    <property type="component" value="Unassembled WGS sequence"/>
</dbReference>
<name>M5FUS2_DACPD</name>
<feature type="region of interest" description="Disordered" evidence="1">
    <location>
        <begin position="103"/>
        <end position="124"/>
    </location>
</feature>
<sequence>MSYKKKTITRSLPHQPSSAKGWSALLDLPTPLLLVLDNPSRLSPSALITLSRAHELTHGRISVLLLSECAWDAYRPVEALQGYTLYLPPLSISETANFLRSLFPSSPPSSSPNTTTTTQPTPYHPTLLPLWTEYTRSLLSTFSPSYSTCPLLLARLAVSRWGWFVSPVLGEWRYLLERERPSSSPEGEAGEKVEKDDGLPFLLSSQDVIKLIRYTFSPSYTHSVHQGLPPPLPSGVPRLRNPADWLNLNLNLNLNVPHPDPAPANGNTNLPRLSEIGRWTLLASYICSSNPARTDLKLFGTQAEQKRKRRRGRATRLRKKKDVKGEGKDRLSGRDLGPSALGTERLLAVLRSLLALHLPPRGKALQRGIGTALMSSTLAELGERRLLVRPLSGGGGVGGEGWRCALRWEGARALGRELGVRVELLLWE</sequence>
<proteinExistence type="predicted"/>
<gene>
    <name evidence="3" type="ORF">DACRYDRAFT_112349</name>
</gene>
<feature type="compositionally biased region" description="Low complexity" evidence="1">
    <location>
        <begin position="111"/>
        <end position="124"/>
    </location>
</feature>
<dbReference type="GO" id="GO:0003688">
    <property type="term" value="F:DNA replication origin binding"/>
    <property type="evidence" value="ECO:0007669"/>
    <property type="project" value="TreeGrafter"/>
</dbReference>
<evidence type="ECO:0000313" key="3">
    <source>
        <dbReference type="EMBL" id="EJT97021.1"/>
    </source>
</evidence>
<feature type="compositionally biased region" description="Basic residues" evidence="1">
    <location>
        <begin position="306"/>
        <end position="322"/>
    </location>
</feature>
<protein>
    <recommendedName>
        <fullName evidence="2">Origin recognition complex subunit 5 C-terminal domain-containing protein</fullName>
    </recommendedName>
</protein>
<dbReference type="PANTHER" id="PTHR12705:SF0">
    <property type="entry name" value="ORIGIN RECOGNITION COMPLEX SUBUNIT 5"/>
    <property type="match status" value="1"/>
</dbReference>
<keyword evidence="4" id="KW-1185">Reference proteome</keyword>
<dbReference type="HOGENOM" id="CLU_022443_0_0_1"/>
<dbReference type="GeneID" id="63684458"/>
<evidence type="ECO:0000313" key="4">
    <source>
        <dbReference type="Proteomes" id="UP000030653"/>
    </source>
</evidence>
<dbReference type="InterPro" id="IPR020796">
    <property type="entry name" value="ORC5"/>
</dbReference>
<dbReference type="GO" id="GO:0005664">
    <property type="term" value="C:nuclear origin of replication recognition complex"/>
    <property type="evidence" value="ECO:0007669"/>
    <property type="project" value="TreeGrafter"/>
</dbReference>